<protein>
    <submittedName>
        <fullName evidence="1">Flagellar biosynthesis protein FlgH</fullName>
    </submittedName>
</protein>
<keyword evidence="1" id="KW-0969">Cilium</keyword>
<proteinExistence type="predicted"/>
<feature type="non-terminal residue" evidence="1">
    <location>
        <position position="1"/>
    </location>
</feature>
<evidence type="ECO:0000313" key="1">
    <source>
        <dbReference type="EMBL" id="MSE15710.1"/>
    </source>
</evidence>
<gene>
    <name evidence="1" type="ORF">GKC49_11460</name>
</gene>
<dbReference type="Pfam" id="PF05488">
    <property type="entry name" value="PAAR_motif"/>
    <property type="match status" value="1"/>
</dbReference>
<dbReference type="AlphaFoldDB" id="A0A7X2MM19"/>
<evidence type="ECO:0000313" key="2">
    <source>
        <dbReference type="Proteomes" id="UP000461948"/>
    </source>
</evidence>
<accession>A0A7X2MM19</accession>
<reference evidence="1 2" key="1">
    <citation type="submission" date="2019-11" db="EMBL/GenBank/DDBJ databases">
        <title>Draft Genome Sequence of Plant Growth-Promoting Rhizosphere-Associated Bacteria.</title>
        <authorList>
            <person name="Vasilyev I.Y."/>
            <person name="Radchenko V."/>
            <person name="Ilnitskaya E.V."/>
        </authorList>
    </citation>
    <scope>NUCLEOTIDE SEQUENCE [LARGE SCALE GENOMIC DNA]</scope>
    <source>
        <strain evidence="1 2">VRA_MhP_f</strain>
    </source>
</reference>
<organism evidence="1 2">
    <name type="scientific">Enterobacter agglomerans</name>
    <name type="common">Erwinia herbicola</name>
    <name type="synonym">Pantoea agglomerans</name>
    <dbReference type="NCBI Taxonomy" id="549"/>
    <lineage>
        <taxon>Bacteria</taxon>
        <taxon>Pseudomonadati</taxon>
        <taxon>Pseudomonadota</taxon>
        <taxon>Gammaproteobacteria</taxon>
        <taxon>Enterobacterales</taxon>
        <taxon>Erwiniaceae</taxon>
        <taxon>Pantoea</taxon>
        <taxon>Pantoea agglomerans group</taxon>
    </lineage>
</organism>
<dbReference type="Proteomes" id="UP000461948">
    <property type="component" value="Unassembled WGS sequence"/>
</dbReference>
<sequence>GPIQCGSPDVIIGGFPAARKGDEFSCKQHGGGIIVSGSGSVFVNGMALARQGDKTQCHAGGATAPAKCKPAPPQYWGGSLAKKAGEDGMLHGEHYDARILGAYASLKDSTNDGSYDTVSTGFSLENLTLANMKSDALLKGELRNKIADANATGSLYTGDSGIYGINGKAAAAGMQYGATGSIGTENTLYAIATGDVTLGTADAKAVAEVYTGNKGRYGFSVEGGAGAAAVKESVTGKVSLYGIVVADAKGGVHLGAVGAAGGLTAYADETDYSATVKLSGRLAFILGITGEINVKIALKPLRDLFFGERDSTEKSGSNGGADGAIINGCATVLVGG</sequence>
<dbReference type="EMBL" id="WKLC01000436">
    <property type="protein sequence ID" value="MSE15710.1"/>
    <property type="molecule type" value="Genomic_DNA"/>
</dbReference>
<keyword evidence="1" id="KW-0282">Flagellum</keyword>
<keyword evidence="1" id="KW-0966">Cell projection</keyword>
<dbReference type="Gene3D" id="2.60.200.60">
    <property type="match status" value="1"/>
</dbReference>
<comment type="caution">
    <text evidence="1">The sequence shown here is derived from an EMBL/GenBank/DDBJ whole genome shotgun (WGS) entry which is preliminary data.</text>
</comment>
<dbReference type="InterPro" id="IPR008727">
    <property type="entry name" value="PAAR_motif"/>
</dbReference>
<name>A0A7X2MM19_ENTAG</name>